<comment type="caution">
    <text evidence="2">The sequence shown here is derived from an EMBL/GenBank/DDBJ whole genome shotgun (WGS) entry which is preliminary data.</text>
</comment>
<dbReference type="PROSITE" id="PS51186">
    <property type="entry name" value="GNAT"/>
    <property type="match status" value="1"/>
</dbReference>
<dbReference type="Pfam" id="PF00583">
    <property type="entry name" value="Acetyltransf_1"/>
    <property type="match status" value="1"/>
</dbReference>
<dbReference type="CDD" id="cd04301">
    <property type="entry name" value="NAT_SF"/>
    <property type="match status" value="1"/>
</dbReference>
<dbReference type="InterPro" id="IPR016181">
    <property type="entry name" value="Acyl_CoA_acyltransferase"/>
</dbReference>
<organism evidence="2 3">
    <name type="scientific">Nocardioides massiliensis</name>
    <dbReference type="NCBI Taxonomy" id="1325935"/>
    <lineage>
        <taxon>Bacteria</taxon>
        <taxon>Bacillati</taxon>
        <taxon>Actinomycetota</taxon>
        <taxon>Actinomycetes</taxon>
        <taxon>Propionibacteriales</taxon>
        <taxon>Nocardioidaceae</taxon>
        <taxon>Nocardioides</taxon>
    </lineage>
</organism>
<sequence length="340" mass="37604">MTALQTQLDVRRYGPDDTAAVAAVADLVTAAREVDSPRAHPVTAAFWEGRLRHGWDGETPLTYLATLPGTDEVVVAGELEVGEWDNRHLAWIDVQVHPTHRRRGYGTAMLHHLEAEARRLGRTTLGVGGWEGAPVGEFALRHGYAPSYVEAVRRQRLTAVDLTDLEVRYVAAQAAAADYELLRMPGRTPAAMLPQLATMVAAINDAPTDDLDMEDEQYPPERVAAYEEAQEARGHRLYRVVARHRETGDLAGHTVVVVETARPGLGAQHDTSVVRAHRGHRLGYLLKAEMVRWLREVEPDLVEVDTGNAASNDHMVAINEELGYELIGRQLCFQRKLAEG</sequence>
<name>A0ABT9NRW1_9ACTN</name>
<proteinExistence type="predicted"/>
<dbReference type="RefSeq" id="WP_068124688.1">
    <property type="nucleotide sequence ID" value="NZ_CCXJ01000768.2"/>
</dbReference>
<dbReference type="Gene3D" id="3.40.630.30">
    <property type="match status" value="1"/>
</dbReference>
<gene>
    <name evidence="2" type="ORF">J2S59_002975</name>
</gene>
<dbReference type="InterPro" id="IPR000182">
    <property type="entry name" value="GNAT_dom"/>
</dbReference>
<dbReference type="Proteomes" id="UP001240447">
    <property type="component" value="Unassembled WGS sequence"/>
</dbReference>
<protein>
    <submittedName>
        <fullName evidence="2">GNAT superfamily N-acetyltransferase</fullName>
    </submittedName>
</protein>
<reference evidence="2 3" key="1">
    <citation type="submission" date="2023-07" db="EMBL/GenBank/DDBJ databases">
        <title>Sequencing the genomes of 1000 actinobacteria strains.</title>
        <authorList>
            <person name="Klenk H.-P."/>
        </authorList>
    </citation>
    <scope>NUCLEOTIDE SEQUENCE [LARGE SCALE GENOMIC DNA]</scope>
    <source>
        <strain evidence="2 3">GD13</strain>
    </source>
</reference>
<dbReference type="SUPFAM" id="SSF55729">
    <property type="entry name" value="Acyl-CoA N-acyltransferases (Nat)"/>
    <property type="match status" value="2"/>
</dbReference>
<evidence type="ECO:0000313" key="3">
    <source>
        <dbReference type="Proteomes" id="UP001240447"/>
    </source>
</evidence>
<keyword evidence="3" id="KW-1185">Reference proteome</keyword>
<evidence type="ECO:0000313" key="2">
    <source>
        <dbReference type="EMBL" id="MDP9823166.1"/>
    </source>
</evidence>
<evidence type="ECO:0000259" key="1">
    <source>
        <dbReference type="PROSITE" id="PS51186"/>
    </source>
</evidence>
<accession>A0ABT9NRW1</accession>
<dbReference type="EMBL" id="JAUSQM010000001">
    <property type="protein sequence ID" value="MDP9823166.1"/>
    <property type="molecule type" value="Genomic_DNA"/>
</dbReference>
<feature type="domain" description="N-acetyltransferase" evidence="1">
    <location>
        <begin position="8"/>
        <end position="167"/>
    </location>
</feature>